<evidence type="ECO:0000313" key="1">
    <source>
        <dbReference type="EMBL" id="GAI44176.1"/>
    </source>
</evidence>
<proteinExistence type="predicted"/>
<dbReference type="EMBL" id="BARV01029376">
    <property type="protein sequence ID" value="GAI44176.1"/>
    <property type="molecule type" value="Genomic_DNA"/>
</dbReference>
<organism evidence="1">
    <name type="scientific">marine sediment metagenome</name>
    <dbReference type="NCBI Taxonomy" id="412755"/>
    <lineage>
        <taxon>unclassified sequences</taxon>
        <taxon>metagenomes</taxon>
        <taxon>ecological metagenomes</taxon>
    </lineage>
</organism>
<sequence length="49" mass="5556">MAVIELDHKVHRYVGVSTDTKPTVTTHGTTTGSTFFERDTHTMWITYDA</sequence>
<protein>
    <submittedName>
        <fullName evidence="1">Uncharacterized protein</fullName>
    </submittedName>
</protein>
<feature type="non-terminal residue" evidence="1">
    <location>
        <position position="49"/>
    </location>
</feature>
<comment type="caution">
    <text evidence="1">The sequence shown here is derived from an EMBL/GenBank/DDBJ whole genome shotgun (WGS) entry which is preliminary data.</text>
</comment>
<name>X1PNR9_9ZZZZ</name>
<accession>X1PNR9</accession>
<reference evidence="1" key="1">
    <citation type="journal article" date="2014" name="Front. Microbiol.">
        <title>High frequency of phylogenetically diverse reductive dehalogenase-homologous genes in deep subseafloor sedimentary metagenomes.</title>
        <authorList>
            <person name="Kawai M."/>
            <person name="Futagami T."/>
            <person name="Toyoda A."/>
            <person name="Takaki Y."/>
            <person name="Nishi S."/>
            <person name="Hori S."/>
            <person name="Arai W."/>
            <person name="Tsubouchi T."/>
            <person name="Morono Y."/>
            <person name="Uchiyama I."/>
            <person name="Ito T."/>
            <person name="Fujiyama A."/>
            <person name="Inagaki F."/>
            <person name="Takami H."/>
        </authorList>
    </citation>
    <scope>NUCLEOTIDE SEQUENCE</scope>
    <source>
        <strain evidence="1">Expedition CK06-06</strain>
    </source>
</reference>
<gene>
    <name evidence="1" type="ORF">S06H3_46855</name>
</gene>
<dbReference type="AlphaFoldDB" id="X1PNR9"/>